<name>A0A9Q3T068_9LACO</name>
<evidence type="ECO:0000256" key="3">
    <source>
        <dbReference type="ARBA" id="ARBA00022552"/>
    </source>
</evidence>
<dbReference type="InterPro" id="IPR011961">
    <property type="entry name" value="RimM"/>
</dbReference>
<keyword evidence="2 5" id="KW-0690">Ribosome biogenesis</keyword>
<keyword evidence="3 5" id="KW-0698">rRNA processing</keyword>
<evidence type="ECO:0000256" key="4">
    <source>
        <dbReference type="ARBA" id="ARBA00023186"/>
    </source>
</evidence>
<dbReference type="Proteomes" id="UP000752647">
    <property type="component" value="Unassembled WGS sequence"/>
</dbReference>
<dbReference type="Gene3D" id="2.30.30.240">
    <property type="entry name" value="PRC-barrel domain"/>
    <property type="match status" value="1"/>
</dbReference>
<comment type="domain">
    <text evidence="5">The PRC barrel domain binds ribosomal protein uS19.</text>
</comment>
<dbReference type="GO" id="GO:0043022">
    <property type="term" value="F:ribosome binding"/>
    <property type="evidence" value="ECO:0007669"/>
    <property type="project" value="InterPro"/>
</dbReference>
<comment type="subunit">
    <text evidence="5">Binds ribosomal protein uS19.</text>
</comment>
<dbReference type="NCBIfam" id="TIGR02273">
    <property type="entry name" value="16S_RimM"/>
    <property type="match status" value="1"/>
</dbReference>
<dbReference type="GO" id="GO:0006364">
    <property type="term" value="P:rRNA processing"/>
    <property type="evidence" value="ECO:0007669"/>
    <property type="project" value="UniProtKB-UniRule"/>
</dbReference>
<dbReference type="RefSeq" id="WP_224144421.1">
    <property type="nucleotide sequence ID" value="NZ_JAHBFI010000020.1"/>
</dbReference>
<dbReference type="AlphaFoldDB" id="A0A9Q3T068"/>
<keyword evidence="1 5" id="KW-0963">Cytoplasm</keyword>
<dbReference type="GO" id="GO:0005737">
    <property type="term" value="C:cytoplasm"/>
    <property type="evidence" value="ECO:0007669"/>
    <property type="project" value="UniProtKB-SubCell"/>
</dbReference>
<accession>A0A9Q3T068</accession>
<evidence type="ECO:0000256" key="5">
    <source>
        <dbReference type="HAMAP-Rule" id="MF_00014"/>
    </source>
</evidence>
<comment type="function">
    <text evidence="5">An accessory protein needed during the final step in the assembly of 30S ribosomal subunit, possibly for assembly of the head region. Essential for efficient processing of 16S rRNA. May be needed both before and after RbfA during the maturation of 16S rRNA. It has affinity for free ribosomal 30S subunits but not for 70S ribosomes.</text>
</comment>
<dbReference type="Pfam" id="PF24986">
    <property type="entry name" value="PRC_RimM"/>
    <property type="match status" value="1"/>
</dbReference>
<dbReference type="Pfam" id="PF01782">
    <property type="entry name" value="RimM"/>
    <property type="match status" value="1"/>
</dbReference>
<sequence>MTNTENYFKVGTIVNTHGIRGEVKIMAITDFAADRFKKGAELQIDTKQGFVPVKVQASRIHKNMWLVLFEGVTNINEIEKYKTHDIYVIGGAREALGDDEYYYNEIIGCRVIDLEDNDIGVISEIMETGANDVWVISRDGQSDALIPMIDDVVKNVDVAGKLVTIDALEGLLD</sequence>
<gene>
    <name evidence="5 8" type="primary">rimM</name>
    <name evidence="8" type="ORF">KIJ12_08790</name>
</gene>
<evidence type="ECO:0000256" key="2">
    <source>
        <dbReference type="ARBA" id="ARBA00022517"/>
    </source>
</evidence>
<comment type="similarity">
    <text evidence="5">Belongs to the RimM family.</text>
</comment>
<evidence type="ECO:0000313" key="9">
    <source>
        <dbReference type="Proteomes" id="UP000752647"/>
    </source>
</evidence>
<keyword evidence="4 5" id="KW-0143">Chaperone</keyword>
<organism evidence="8 9">
    <name type="scientific">Leuconostoc gasicomitatum</name>
    <dbReference type="NCBI Taxonomy" id="115778"/>
    <lineage>
        <taxon>Bacteria</taxon>
        <taxon>Bacillati</taxon>
        <taxon>Bacillota</taxon>
        <taxon>Bacilli</taxon>
        <taxon>Lactobacillales</taxon>
        <taxon>Lactobacillaceae</taxon>
        <taxon>Leuconostoc</taxon>
        <taxon>Leuconostoc gelidum group</taxon>
    </lineage>
</organism>
<evidence type="ECO:0000313" key="8">
    <source>
        <dbReference type="EMBL" id="MBZ5963234.1"/>
    </source>
</evidence>
<proteinExistence type="inferred from homology"/>
<dbReference type="InterPro" id="IPR002676">
    <property type="entry name" value="RimM_N"/>
</dbReference>
<evidence type="ECO:0000259" key="6">
    <source>
        <dbReference type="Pfam" id="PF01782"/>
    </source>
</evidence>
<feature type="domain" description="RimM N-terminal" evidence="6">
    <location>
        <begin position="10"/>
        <end position="88"/>
    </location>
</feature>
<dbReference type="InterPro" id="IPR056792">
    <property type="entry name" value="PRC_RimM"/>
</dbReference>
<comment type="caution">
    <text evidence="8">The sequence shown here is derived from an EMBL/GenBank/DDBJ whole genome shotgun (WGS) entry which is preliminary data.</text>
</comment>
<comment type="subcellular location">
    <subcellularLocation>
        <location evidence="5">Cytoplasm</location>
    </subcellularLocation>
</comment>
<protein>
    <recommendedName>
        <fullName evidence="5">Ribosome maturation factor RimM</fullName>
    </recommendedName>
</protein>
<dbReference type="InterPro" id="IPR009000">
    <property type="entry name" value="Transl_B-barrel_sf"/>
</dbReference>
<dbReference type="EMBL" id="JAHBFI010000020">
    <property type="protein sequence ID" value="MBZ5963234.1"/>
    <property type="molecule type" value="Genomic_DNA"/>
</dbReference>
<dbReference type="HAMAP" id="MF_00014">
    <property type="entry name" value="Ribosome_mat_RimM"/>
    <property type="match status" value="1"/>
</dbReference>
<dbReference type="SUPFAM" id="SSF50346">
    <property type="entry name" value="PRC-barrel domain"/>
    <property type="match status" value="1"/>
</dbReference>
<dbReference type="InterPro" id="IPR011033">
    <property type="entry name" value="PRC_barrel-like_sf"/>
</dbReference>
<evidence type="ECO:0000259" key="7">
    <source>
        <dbReference type="Pfam" id="PF24986"/>
    </source>
</evidence>
<dbReference type="PANTHER" id="PTHR33692:SF1">
    <property type="entry name" value="RIBOSOME MATURATION FACTOR RIMM"/>
    <property type="match status" value="1"/>
</dbReference>
<dbReference type="Gene3D" id="2.40.30.60">
    <property type="entry name" value="RimM"/>
    <property type="match status" value="1"/>
</dbReference>
<evidence type="ECO:0000256" key="1">
    <source>
        <dbReference type="ARBA" id="ARBA00022490"/>
    </source>
</evidence>
<reference evidence="8" key="1">
    <citation type="submission" date="2021-05" db="EMBL/GenBank/DDBJ databases">
        <title>Pangenome of Leuconostoc gelidum warrants species status for Leuconostoc gelidum subsp. gasicomitatum.</title>
        <authorList>
            <person name="Johansson P."/>
            <person name="Sade E."/>
            <person name="Hultman J."/>
            <person name="Auvinen P."/>
            <person name="Bjorkroth J."/>
        </authorList>
    </citation>
    <scope>NUCLEOTIDE SEQUENCE</scope>
    <source>
        <strain evidence="8">A.21.4</strain>
    </source>
</reference>
<dbReference type="GO" id="GO:0042274">
    <property type="term" value="P:ribosomal small subunit biogenesis"/>
    <property type="evidence" value="ECO:0007669"/>
    <property type="project" value="UniProtKB-UniRule"/>
</dbReference>
<feature type="domain" description="Ribosome maturation factor RimM PRC barrel" evidence="7">
    <location>
        <begin position="104"/>
        <end position="171"/>
    </location>
</feature>
<dbReference type="SUPFAM" id="SSF50447">
    <property type="entry name" value="Translation proteins"/>
    <property type="match status" value="1"/>
</dbReference>
<dbReference type="PANTHER" id="PTHR33692">
    <property type="entry name" value="RIBOSOME MATURATION FACTOR RIMM"/>
    <property type="match status" value="1"/>
</dbReference>
<dbReference type="GO" id="GO:0005840">
    <property type="term" value="C:ribosome"/>
    <property type="evidence" value="ECO:0007669"/>
    <property type="project" value="InterPro"/>
</dbReference>
<dbReference type="InterPro" id="IPR036976">
    <property type="entry name" value="RimM_N_sf"/>
</dbReference>